<evidence type="ECO:0000313" key="4">
    <source>
        <dbReference type="Proteomes" id="UP001056708"/>
    </source>
</evidence>
<sequence length="185" mass="20353">MTQQDLHELARKGNSRAISALLNQQFKASGVRSKAVIKQGCLHVILEAEDDVPDRPSCLETVRIRVVNWEVEGVDRVRVYGRQTGHSVAAWQQEFAVAVGGYSNFLFSQSQGATGSPDVENSQEDKASSDSMSPTSHPHSHPPSRLLLKVLLLLGMLLMAVGAYFILEQSQSDESNIDSQESQEF</sequence>
<protein>
    <submittedName>
        <fullName evidence="3">Uncharacterized protein</fullName>
    </submittedName>
</protein>
<feature type="transmembrane region" description="Helical" evidence="2">
    <location>
        <begin position="146"/>
        <end position="167"/>
    </location>
</feature>
<evidence type="ECO:0000256" key="1">
    <source>
        <dbReference type="SAM" id="MobiDB-lite"/>
    </source>
</evidence>
<feature type="region of interest" description="Disordered" evidence="1">
    <location>
        <begin position="113"/>
        <end position="143"/>
    </location>
</feature>
<dbReference type="Proteomes" id="UP001056708">
    <property type="component" value="Chromosome"/>
</dbReference>
<keyword evidence="2" id="KW-1133">Transmembrane helix</keyword>
<gene>
    <name evidence="3" type="ORF">NEA10_04120</name>
</gene>
<keyword evidence="2" id="KW-0472">Membrane</keyword>
<evidence type="ECO:0000256" key="2">
    <source>
        <dbReference type="SAM" id="Phobius"/>
    </source>
</evidence>
<dbReference type="EMBL" id="CP098611">
    <property type="protein sequence ID" value="USR91923.1"/>
    <property type="molecule type" value="Genomic_DNA"/>
</dbReference>
<proteinExistence type="predicted"/>
<dbReference type="RefSeq" id="WP_252663950.1">
    <property type="nucleotide sequence ID" value="NZ_CP098611.1"/>
</dbReference>
<organism evidence="3 4">
    <name type="scientific">Phormidium yuhuli AB48</name>
    <dbReference type="NCBI Taxonomy" id="2940671"/>
    <lineage>
        <taxon>Bacteria</taxon>
        <taxon>Bacillati</taxon>
        <taxon>Cyanobacteriota</taxon>
        <taxon>Cyanophyceae</taxon>
        <taxon>Oscillatoriophycideae</taxon>
        <taxon>Oscillatoriales</taxon>
        <taxon>Oscillatoriaceae</taxon>
        <taxon>Phormidium</taxon>
        <taxon>Phormidium yuhuli</taxon>
    </lineage>
</organism>
<accession>A0ABY5AUW3</accession>
<evidence type="ECO:0000313" key="3">
    <source>
        <dbReference type="EMBL" id="USR91923.1"/>
    </source>
</evidence>
<keyword evidence="2" id="KW-0812">Transmembrane</keyword>
<name>A0ABY5AUW3_9CYAN</name>
<reference evidence="3" key="1">
    <citation type="submission" date="2022-06" db="EMBL/GenBank/DDBJ databases">
        <title>Genome sequence of Phormidium yuhuli AB48 isolated from an industrial photobioreactor environment.</title>
        <authorList>
            <person name="Qiu Y."/>
            <person name="Noonan A.J.C."/>
            <person name="Dofher K."/>
            <person name="Koch M."/>
            <person name="Kieft B."/>
            <person name="Lin X."/>
            <person name="Ziels R.M."/>
            <person name="Hallam S.J."/>
        </authorList>
    </citation>
    <scope>NUCLEOTIDE SEQUENCE</scope>
    <source>
        <strain evidence="3">AB48</strain>
    </source>
</reference>
<keyword evidence="4" id="KW-1185">Reference proteome</keyword>
<feature type="compositionally biased region" description="Low complexity" evidence="1">
    <location>
        <begin position="129"/>
        <end position="143"/>
    </location>
</feature>